<dbReference type="RefSeq" id="WP_354312013.1">
    <property type="nucleotide sequence ID" value="NZ_JBEPME010000001.1"/>
</dbReference>
<evidence type="ECO:0000313" key="1">
    <source>
        <dbReference type="EMBL" id="MET3655385.1"/>
    </source>
</evidence>
<evidence type="ECO:0008006" key="3">
    <source>
        <dbReference type="Google" id="ProtNLM"/>
    </source>
</evidence>
<protein>
    <recommendedName>
        <fullName evidence="3">BppU N-terminal domain-containing protein</fullName>
    </recommendedName>
</protein>
<gene>
    <name evidence="1" type="ORF">ABIC55_000469</name>
</gene>
<comment type="caution">
    <text evidence="1">The sequence shown here is derived from an EMBL/GenBank/DDBJ whole genome shotgun (WGS) entry which is preliminary data.</text>
</comment>
<evidence type="ECO:0000313" key="2">
    <source>
        <dbReference type="Proteomes" id="UP001549104"/>
    </source>
</evidence>
<dbReference type="EMBL" id="JBEPME010000001">
    <property type="protein sequence ID" value="MET3655385.1"/>
    <property type="molecule type" value="Genomic_DNA"/>
</dbReference>
<reference evidence="1 2" key="1">
    <citation type="submission" date="2024-06" db="EMBL/GenBank/DDBJ databases">
        <title>Sorghum-associated microbial communities from plants grown in Nebraska, USA.</title>
        <authorList>
            <person name="Schachtman D."/>
        </authorList>
    </citation>
    <scope>NUCLEOTIDE SEQUENCE [LARGE SCALE GENOMIC DNA]</scope>
    <source>
        <strain evidence="1 2">1288</strain>
    </source>
</reference>
<sequence>MISNPSSFENLIGVVNQTSKAEDINGNLTHLTIIFRDPIQEYTATKGSVSVTSKTNPVNIIPDIAPGFTGYEIYLELNEFGSVQTEKDYNAASVSLKVEAGGQNYEFDLTTDLFQKIYWDLFK</sequence>
<accession>A0ABV2K2T1</accession>
<proteinExistence type="predicted"/>
<dbReference type="Proteomes" id="UP001549104">
    <property type="component" value="Unassembled WGS sequence"/>
</dbReference>
<keyword evidence="2" id="KW-1185">Reference proteome</keyword>
<organism evidence="1 2">
    <name type="scientific">Sporosarcina psychrophila</name>
    <name type="common">Bacillus psychrophilus</name>
    <dbReference type="NCBI Taxonomy" id="1476"/>
    <lineage>
        <taxon>Bacteria</taxon>
        <taxon>Bacillati</taxon>
        <taxon>Bacillota</taxon>
        <taxon>Bacilli</taxon>
        <taxon>Bacillales</taxon>
        <taxon>Caryophanaceae</taxon>
        <taxon>Sporosarcina</taxon>
    </lineage>
</organism>
<name>A0ABV2K2T1_SPOPS</name>